<organism evidence="1 2">
    <name type="scientific">Capnocytophaga canis</name>
    <dbReference type="NCBI Taxonomy" id="1848903"/>
    <lineage>
        <taxon>Bacteria</taxon>
        <taxon>Pseudomonadati</taxon>
        <taxon>Bacteroidota</taxon>
        <taxon>Flavobacteriia</taxon>
        <taxon>Flavobacteriales</taxon>
        <taxon>Flavobacteriaceae</taxon>
        <taxon>Capnocytophaga</taxon>
    </lineage>
</organism>
<reference evidence="1 2" key="1">
    <citation type="submission" date="2015-01" db="EMBL/GenBank/DDBJ databases">
        <authorList>
            <person name="Xiang T."/>
            <person name="Song Y."/>
            <person name="Huang L."/>
            <person name="Wang B."/>
            <person name="Wu P."/>
        </authorList>
    </citation>
    <scope>NUCLEOTIDE SEQUENCE [LARGE SCALE GENOMIC DNA]</scope>
    <source>
        <strain evidence="1 2">CcD38</strain>
    </source>
</reference>
<dbReference type="EMBL" id="CDOI01000154">
    <property type="protein sequence ID" value="CEN47117.1"/>
    <property type="molecule type" value="Genomic_DNA"/>
</dbReference>
<protein>
    <recommendedName>
        <fullName evidence="3">Tetratricopeptide repeat protein</fullName>
    </recommendedName>
</protein>
<evidence type="ECO:0000313" key="1">
    <source>
        <dbReference type="EMBL" id="CEN47117.1"/>
    </source>
</evidence>
<dbReference type="Proteomes" id="UP000045051">
    <property type="component" value="Unassembled WGS sequence"/>
</dbReference>
<accession>A0A0B7IAR8</accession>
<evidence type="ECO:0008006" key="3">
    <source>
        <dbReference type="Google" id="ProtNLM"/>
    </source>
</evidence>
<keyword evidence="2" id="KW-1185">Reference proteome</keyword>
<dbReference type="AlphaFoldDB" id="A0A0B7IAR8"/>
<sequence length="161" mass="19302">MSDICINHIENYWKLLTEEANNFFNQEKYELALDSYLNALYRAEVLSNNLQDCIRMKVPFVQVYTISCYNLANCYQEVKDLSRAEEILQKAIYFLLHLYEKNYEKESIQKELRKSVLNYLSFTQKSNVKTSRTDAFLTYLKNQTTKYNLQNIKTFDYVQFN</sequence>
<dbReference type="Gene3D" id="1.25.40.10">
    <property type="entry name" value="Tetratricopeptide repeat domain"/>
    <property type="match status" value="1"/>
</dbReference>
<proteinExistence type="predicted"/>
<dbReference type="SUPFAM" id="SSF48452">
    <property type="entry name" value="TPR-like"/>
    <property type="match status" value="1"/>
</dbReference>
<dbReference type="InterPro" id="IPR011990">
    <property type="entry name" value="TPR-like_helical_dom_sf"/>
</dbReference>
<dbReference type="InterPro" id="IPR019734">
    <property type="entry name" value="TPR_rpt"/>
</dbReference>
<gene>
    <name evidence="1" type="ORF">CCAND38_420029</name>
</gene>
<dbReference type="RefSeq" id="WP_042344524.1">
    <property type="nucleotide sequence ID" value="NZ_CDOI01000154.1"/>
</dbReference>
<name>A0A0B7IAR8_9FLAO</name>
<evidence type="ECO:0000313" key="2">
    <source>
        <dbReference type="Proteomes" id="UP000045051"/>
    </source>
</evidence>
<dbReference type="SMART" id="SM00028">
    <property type="entry name" value="TPR"/>
    <property type="match status" value="2"/>
</dbReference>